<accession>A0ABV8R716</accession>
<dbReference type="RefSeq" id="WP_377408643.1">
    <property type="nucleotide sequence ID" value="NZ_JBHSCY010000001.1"/>
</dbReference>
<evidence type="ECO:0000313" key="2">
    <source>
        <dbReference type="Proteomes" id="UP001595826"/>
    </source>
</evidence>
<protein>
    <recommendedName>
        <fullName evidence="3">Membrane or secreted protein</fullName>
    </recommendedName>
</protein>
<evidence type="ECO:0000313" key="1">
    <source>
        <dbReference type="EMBL" id="MFC4268265.1"/>
    </source>
</evidence>
<gene>
    <name evidence="1" type="ORF">ACFOWD_05050</name>
</gene>
<proteinExistence type="predicted"/>
<dbReference type="EMBL" id="JBHSCY010000001">
    <property type="protein sequence ID" value="MFC4268265.1"/>
    <property type="molecule type" value="Genomic_DNA"/>
</dbReference>
<name>A0ABV8R716_9FLAO</name>
<reference evidence="2" key="1">
    <citation type="journal article" date="2019" name="Int. J. Syst. Evol. Microbiol.">
        <title>The Global Catalogue of Microorganisms (GCM) 10K type strain sequencing project: providing services to taxonomists for standard genome sequencing and annotation.</title>
        <authorList>
            <consortium name="The Broad Institute Genomics Platform"/>
            <consortium name="The Broad Institute Genome Sequencing Center for Infectious Disease"/>
            <person name="Wu L."/>
            <person name="Ma J."/>
        </authorList>
    </citation>
    <scope>NUCLEOTIDE SEQUENCE [LARGE SCALE GENOMIC DNA]</scope>
    <source>
        <strain evidence="2">CECT 8655</strain>
    </source>
</reference>
<dbReference type="Gene3D" id="3.40.30.10">
    <property type="entry name" value="Glutaredoxin"/>
    <property type="match status" value="1"/>
</dbReference>
<sequence>MKFLTKKRVVLFLLFIFPLICFLILSTGENNFKKLPILTENISNTAALSLDNKVSVICFLGNNVKTLESGIFNLNEKIYKKFLDYNDFQIIAVYPSQNENEVVKLKENMGTYTDMQKWKFTALNTDQINIFFNSLSVKDSLENLGISKAFIIDKNLNLRGRVNDKDFADGRLEGYNLNSVSELKSKMKDDINVLFYEYYAAFKKRNKNKADRKEVGL</sequence>
<keyword evidence="2" id="KW-1185">Reference proteome</keyword>
<comment type="caution">
    <text evidence="1">The sequence shown here is derived from an EMBL/GenBank/DDBJ whole genome shotgun (WGS) entry which is preliminary data.</text>
</comment>
<evidence type="ECO:0008006" key="3">
    <source>
        <dbReference type="Google" id="ProtNLM"/>
    </source>
</evidence>
<organism evidence="1 2">
    <name type="scientific">Polaribacter marinivivus</name>
    <dbReference type="NCBI Taxonomy" id="1524260"/>
    <lineage>
        <taxon>Bacteria</taxon>
        <taxon>Pseudomonadati</taxon>
        <taxon>Bacteroidota</taxon>
        <taxon>Flavobacteriia</taxon>
        <taxon>Flavobacteriales</taxon>
        <taxon>Flavobacteriaceae</taxon>
    </lineage>
</organism>
<dbReference type="Proteomes" id="UP001595826">
    <property type="component" value="Unassembled WGS sequence"/>
</dbReference>